<feature type="domain" description="Glucose-methanol-choline oxidoreductase C-terminal" evidence="7">
    <location>
        <begin position="369"/>
        <end position="486"/>
    </location>
</feature>
<evidence type="ECO:0000313" key="8">
    <source>
        <dbReference type="EMBL" id="MDL9977975.1"/>
    </source>
</evidence>
<evidence type="ECO:0000259" key="6">
    <source>
        <dbReference type="Pfam" id="PF00732"/>
    </source>
</evidence>
<dbReference type="RefSeq" id="WP_286285929.1">
    <property type="nucleotide sequence ID" value="NZ_JASXSZ010000001.1"/>
</dbReference>
<accession>A0ABT7MU44</accession>
<dbReference type="PANTHER" id="PTHR42784">
    <property type="entry name" value="PYRANOSE 2-OXIDASE"/>
    <property type="match status" value="1"/>
</dbReference>
<dbReference type="InterPro" id="IPR007867">
    <property type="entry name" value="GMC_OxRtase_C"/>
</dbReference>
<evidence type="ECO:0000256" key="2">
    <source>
        <dbReference type="ARBA" id="ARBA00010790"/>
    </source>
</evidence>
<protein>
    <submittedName>
        <fullName evidence="8">GMC oxidoreductase</fullName>
    </submittedName>
</protein>
<comment type="similarity">
    <text evidence="2">Belongs to the GMC oxidoreductase family.</text>
</comment>
<evidence type="ECO:0000256" key="5">
    <source>
        <dbReference type="ARBA" id="ARBA00023002"/>
    </source>
</evidence>
<comment type="caution">
    <text evidence="8">The sequence shown here is derived from an EMBL/GenBank/DDBJ whole genome shotgun (WGS) entry which is preliminary data.</text>
</comment>
<dbReference type="SUPFAM" id="SSF51905">
    <property type="entry name" value="FAD/NAD(P)-binding domain"/>
    <property type="match status" value="1"/>
</dbReference>
<comment type="cofactor">
    <cofactor evidence="1">
        <name>FAD</name>
        <dbReference type="ChEBI" id="CHEBI:57692"/>
    </cofactor>
</comment>
<feature type="domain" description="Glucose-methanol-choline oxidoreductase N-terminal" evidence="6">
    <location>
        <begin position="225"/>
        <end position="296"/>
    </location>
</feature>
<dbReference type="EMBL" id="JASXSZ010000001">
    <property type="protein sequence ID" value="MDL9977975.1"/>
    <property type="molecule type" value="Genomic_DNA"/>
</dbReference>
<gene>
    <name evidence="8" type="ORF">QSV35_01390</name>
</gene>
<evidence type="ECO:0000256" key="1">
    <source>
        <dbReference type="ARBA" id="ARBA00001974"/>
    </source>
</evidence>
<dbReference type="Proteomes" id="UP001235064">
    <property type="component" value="Unassembled WGS sequence"/>
</dbReference>
<reference evidence="8 9" key="1">
    <citation type="submission" date="2023-06" db="EMBL/GenBank/DDBJ databases">
        <title>Microbacterium sp. nov., isolated from a waste landfill.</title>
        <authorList>
            <person name="Wen W."/>
        </authorList>
    </citation>
    <scope>NUCLEOTIDE SEQUENCE [LARGE SCALE GENOMIC DNA]</scope>
    <source>
        <strain evidence="8 9">ASV49</strain>
    </source>
</reference>
<sequence>MPTYDYVIVGSGINGAIAAAQLHEDLPEASILVVEAGRHITAHDGEHLVEADENAMNASYEDLMRRARQIEYVKGAVSMNDIEGDRWAADMTGVFPAAFLGHNFAEFPGASIAWNIGGMGVHWTCATPWPYAHEIPDFLPRDEWEADLETARRHLRTYNGPLLSGGWSNPFTEPMFAALREAVPSPDPDRQFGYMPMAGVAHPDRPFARTGPRDIAPFLFDGSVPNVTLVTGVLTTRVLHEGGVVTGIAGRDVVTGEESVYTGRQYVIAADALRTPQLLWASDIRPDALGVRLNEHASIDGDVVIDGTRFGLTDADIPTPPDGEPFIGSYWSPSIGEARPAHGQLMERDVDGMGHVLGVGWYCVTEIRPENRIEFSEELTDSLGMPHMTVHFSYSAKDLEVIERTKEVQRAAANAIGDFGEREGELLPPGASLHYTGTVRMGPVDDGTSVCGTDGRVWGFDNLFLLGNGVVPTALTCNSTLTGATLTIRIVRALVAAN</sequence>
<dbReference type="InterPro" id="IPR051473">
    <property type="entry name" value="P2Ox-like"/>
</dbReference>
<evidence type="ECO:0000259" key="7">
    <source>
        <dbReference type="Pfam" id="PF05199"/>
    </source>
</evidence>
<keyword evidence="9" id="KW-1185">Reference proteome</keyword>
<dbReference type="Gene3D" id="3.50.50.60">
    <property type="entry name" value="FAD/NAD(P)-binding domain"/>
    <property type="match status" value="2"/>
</dbReference>
<name>A0ABT7MU44_9MICO</name>
<proteinExistence type="inferred from homology"/>
<keyword evidence="3" id="KW-0285">Flavoprotein</keyword>
<dbReference type="InterPro" id="IPR000172">
    <property type="entry name" value="GMC_OxRdtase_N"/>
</dbReference>
<organism evidence="8 9">
    <name type="scientific">Microbacterium candidum</name>
    <dbReference type="NCBI Taxonomy" id="3041922"/>
    <lineage>
        <taxon>Bacteria</taxon>
        <taxon>Bacillati</taxon>
        <taxon>Actinomycetota</taxon>
        <taxon>Actinomycetes</taxon>
        <taxon>Micrococcales</taxon>
        <taxon>Microbacteriaceae</taxon>
        <taxon>Microbacterium</taxon>
    </lineage>
</organism>
<evidence type="ECO:0000313" key="9">
    <source>
        <dbReference type="Proteomes" id="UP001235064"/>
    </source>
</evidence>
<dbReference type="Pfam" id="PF05199">
    <property type="entry name" value="GMC_oxred_C"/>
    <property type="match status" value="1"/>
</dbReference>
<keyword evidence="4" id="KW-0274">FAD</keyword>
<dbReference type="SUPFAM" id="SSF54373">
    <property type="entry name" value="FAD-linked reductases, C-terminal domain"/>
    <property type="match status" value="1"/>
</dbReference>
<evidence type="ECO:0000256" key="3">
    <source>
        <dbReference type="ARBA" id="ARBA00022630"/>
    </source>
</evidence>
<dbReference type="PANTHER" id="PTHR42784:SF1">
    <property type="entry name" value="PYRANOSE 2-OXIDASE"/>
    <property type="match status" value="1"/>
</dbReference>
<evidence type="ECO:0000256" key="4">
    <source>
        <dbReference type="ARBA" id="ARBA00022827"/>
    </source>
</evidence>
<dbReference type="InterPro" id="IPR036188">
    <property type="entry name" value="FAD/NAD-bd_sf"/>
</dbReference>
<dbReference type="Pfam" id="PF00732">
    <property type="entry name" value="GMC_oxred_N"/>
    <property type="match status" value="1"/>
</dbReference>
<keyword evidence="5" id="KW-0560">Oxidoreductase</keyword>